<gene>
    <name evidence="5" type="primary">rplJ</name>
    <name evidence="7" type="ORF">A3F24_01645</name>
</gene>
<keyword evidence="5" id="KW-0694">RNA-binding</keyword>
<comment type="function">
    <text evidence="5">Forms part of the ribosomal stalk, playing a central role in the interaction of the ribosome with GTP-bound translation factors.</text>
</comment>
<feature type="region of interest" description="Disordered" evidence="6">
    <location>
        <begin position="172"/>
        <end position="226"/>
    </location>
</feature>
<dbReference type="STRING" id="1797689.A3F24_01645"/>
<proteinExistence type="inferred from homology"/>
<accession>A0A1G1Z3J4</accession>
<keyword evidence="5" id="KW-0699">rRNA-binding</keyword>
<reference evidence="7 8" key="1">
    <citation type="journal article" date="2016" name="Nat. Commun.">
        <title>Thousands of microbial genomes shed light on interconnected biogeochemical processes in an aquifer system.</title>
        <authorList>
            <person name="Anantharaman K."/>
            <person name="Brown C.T."/>
            <person name="Hug L.A."/>
            <person name="Sharon I."/>
            <person name="Castelle C.J."/>
            <person name="Probst A.J."/>
            <person name="Thomas B.C."/>
            <person name="Singh A."/>
            <person name="Wilkins M.J."/>
            <person name="Karaoz U."/>
            <person name="Brodie E.L."/>
            <person name="Williams K.H."/>
            <person name="Hubbard S.S."/>
            <person name="Banfield J.F."/>
        </authorList>
    </citation>
    <scope>NUCLEOTIDE SEQUENCE [LARGE SCALE GENOMIC DNA]</scope>
</reference>
<evidence type="ECO:0000256" key="2">
    <source>
        <dbReference type="ARBA" id="ARBA00022980"/>
    </source>
</evidence>
<dbReference type="PANTHER" id="PTHR11560">
    <property type="entry name" value="39S RIBOSOMAL PROTEIN L10, MITOCHONDRIAL"/>
    <property type="match status" value="1"/>
</dbReference>
<evidence type="ECO:0000256" key="3">
    <source>
        <dbReference type="ARBA" id="ARBA00023274"/>
    </source>
</evidence>
<evidence type="ECO:0000313" key="8">
    <source>
        <dbReference type="Proteomes" id="UP000178515"/>
    </source>
</evidence>
<dbReference type="InterPro" id="IPR022973">
    <property type="entry name" value="Ribosomal_uL10_bac"/>
</dbReference>
<feature type="compositionally biased region" description="Basic and acidic residues" evidence="6">
    <location>
        <begin position="182"/>
        <end position="196"/>
    </location>
</feature>
<dbReference type="CDD" id="cd05797">
    <property type="entry name" value="Ribosomal_L10"/>
    <property type="match status" value="1"/>
</dbReference>
<keyword evidence="2 5" id="KW-0689">Ribosomal protein</keyword>
<protein>
    <recommendedName>
        <fullName evidence="4 5">Large ribosomal subunit protein uL10</fullName>
    </recommendedName>
</protein>
<dbReference type="HAMAP" id="MF_00362">
    <property type="entry name" value="Ribosomal_uL10"/>
    <property type="match status" value="1"/>
</dbReference>
<evidence type="ECO:0000256" key="1">
    <source>
        <dbReference type="ARBA" id="ARBA00008889"/>
    </source>
</evidence>
<sequence>MKLTKAQKVKKVEEGTKELKNKQTLVFVDFSGTKVEELKRLRRTLTEAKAKTEVIKKRLLRIMLKNHGANYDPMQTKAQVITVFGEGDISSVAAPIYKFSKELTAKNKKETFKVVGGYDLVKNVALSGEEVTAIGKLPSREVLIAQVVGTLAAPIRAFLYILSEKAKQSALVNKQETPSNIEKAETPKPEKTEPVVEKITTPQETKAESAGPAQADELVEIPKQTE</sequence>
<dbReference type="GO" id="GO:1990904">
    <property type="term" value="C:ribonucleoprotein complex"/>
    <property type="evidence" value="ECO:0007669"/>
    <property type="project" value="UniProtKB-KW"/>
</dbReference>
<evidence type="ECO:0000256" key="6">
    <source>
        <dbReference type="SAM" id="MobiDB-lite"/>
    </source>
</evidence>
<comment type="subunit">
    <text evidence="5">Part of the ribosomal stalk of the 50S ribosomal subunit. The N-terminus interacts with L11 and the large rRNA to form the base of the stalk. The C-terminus forms an elongated spine to which L12 dimers bind in a sequential fashion forming a multimeric L10(L12)X complex.</text>
</comment>
<dbReference type="Pfam" id="PF00466">
    <property type="entry name" value="Ribosomal_L10"/>
    <property type="match status" value="1"/>
</dbReference>
<dbReference type="NCBIfam" id="NF000955">
    <property type="entry name" value="PRK00099.1-1"/>
    <property type="match status" value="1"/>
</dbReference>
<dbReference type="EMBL" id="MHIX01000021">
    <property type="protein sequence ID" value="OGY59195.1"/>
    <property type="molecule type" value="Genomic_DNA"/>
</dbReference>
<dbReference type="Proteomes" id="UP000178515">
    <property type="component" value="Unassembled WGS sequence"/>
</dbReference>
<dbReference type="SUPFAM" id="SSF160369">
    <property type="entry name" value="Ribosomal protein L10-like"/>
    <property type="match status" value="1"/>
</dbReference>
<dbReference type="AlphaFoldDB" id="A0A1G1Z3J4"/>
<dbReference type="GO" id="GO:0006412">
    <property type="term" value="P:translation"/>
    <property type="evidence" value="ECO:0007669"/>
    <property type="project" value="UniProtKB-UniRule"/>
</dbReference>
<comment type="caution">
    <text evidence="7">The sequence shown here is derived from an EMBL/GenBank/DDBJ whole genome shotgun (WGS) entry which is preliminary data.</text>
</comment>
<dbReference type="InterPro" id="IPR001790">
    <property type="entry name" value="Ribosomal_uL10"/>
</dbReference>
<dbReference type="GO" id="GO:0005840">
    <property type="term" value="C:ribosome"/>
    <property type="evidence" value="ECO:0007669"/>
    <property type="project" value="UniProtKB-KW"/>
</dbReference>
<dbReference type="GO" id="GO:0070180">
    <property type="term" value="F:large ribosomal subunit rRNA binding"/>
    <property type="evidence" value="ECO:0007669"/>
    <property type="project" value="UniProtKB-UniRule"/>
</dbReference>
<evidence type="ECO:0000313" key="7">
    <source>
        <dbReference type="EMBL" id="OGY59195.1"/>
    </source>
</evidence>
<organism evidence="7 8">
    <name type="scientific">Candidatus Colwellbacteria bacterium RIFCSPHIGHO2_12_FULL_44_17</name>
    <dbReference type="NCBI Taxonomy" id="1797689"/>
    <lineage>
        <taxon>Bacteria</taxon>
        <taxon>Candidatus Colwelliibacteriota</taxon>
    </lineage>
</organism>
<dbReference type="InterPro" id="IPR043141">
    <property type="entry name" value="Ribosomal_uL10-like_sf"/>
</dbReference>
<keyword evidence="3 5" id="KW-0687">Ribonucleoprotein</keyword>
<comment type="similarity">
    <text evidence="1 5">Belongs to the universal ribosomal protein uL10 family.</text>
</comment>
<evidence type="ECO:0000256" key="4">
    <source>
        <dbReference type="ARBA" id="ARBA00035202"/>
    </source>
</evidence>
<name>A0A1G1Z3J4_9BACT</name>
<dbReference type="Gene3D" id="3.30.70.1730">
    <property type="match status" value="1"/>
</dbReference>
<dbReference type="InterPro" id="IPR047865">
    <property type="entry name" value="Ribosomal_uL10_bac_type"/>
</dbReference>
<dbReference type="Gene3D" id="6.10.250.290">
    <property type="match status" value="1"/>
</dbReference>
<evidence type="ECO:0000256" key="5">
    <source>
        <dbReference type="HAMAP-Rule" id="MF_00362"/>
    </source>
</evidence>